<feature type="transmembrane region" description="Helical" evidence="1">
    <location>
        <begin position="76"/>
        <end position="94"/>
    </location>
</feature>
<feature type="transmembrane region" description="Helical" evidence="1">
    <location>
        <begin position="46"/>
        <end position="64"/>
    </location>
</feature>
<dbReference type="AlphaFoldDB" id="A0A923IX20"/>
<sequence>MDVEEGAPWWVVAAVGSGASGVACAAPVGVAAGAASERVGGLAMNARVKTMFILMSVALFLGFSMEGPDNPQGWPAWVGLVGLALAAQAARMAVVELRDPWQGW</sequence>
<name>A0A923IX20_9ACTO</name>
<reference evidence="2" key="1">
    <citation type="submission" date="2020-08" db="EMBL/GenBank/DDBJ databases">
        <title>Sequencing the genomes of 1000 actinobacteria strains.</title>
        <authorList>
            <person name="Klenk H.-P."/>
        </authorList>
    </citation>
    <scope>NUCLEOTIDE SEQUENCE</scope>
    <source>
        <strain evidence="2">DSM 10695</strain>
    </source>
</reference>
<evidence type="ECO:0000313" key="3">
    <source>
        <dbReference type="Proteomes" id="UP000617426"/>
    </source>
</evidence>
<dbReference type="Proteomes" id="UP000617426">
    <property type="component" value="Unassembled WGS sequence"/>
</dbReference>
<protein>
    <submittedName>
        <fullName evidence="2">Uncharacterized protein</fullName>
    </submittedName>
</protein>
<evidence type="ECO:0000256" key="1">
    <source>
        <dbReference type="SAM" id="Phobius"/>
    </source>
</evidence>
<dbReference type="EMBL" id="JACHMK010000001">
    <property type="protein sequence ID" value="MBB6333665.1"/>
    <property type="molecule type" value="Genomic_DNA"/>
</dbReference>
<proteinExistence type="predicted"/>
<keyword evidence="1" id="KW-0472">Membrane</keyword>
<accession>A0A923IX20</accession>
<keyword evidence="1" id="KW-0812">Transmembrane</keyword>
<keyword evidence="3" id="KW-1185">Reference proteome</keyword>
<comment type="caution">
    <text evidence="2">The sequence shown here is derived from an EMBL/GenBank/DDBJ whole genome shotgun (WGS) entry which is preliminary data.</text>
</comment>
<feature type="transmembrane region" description="Helical" evidence="1">
    <location>
        <begin position="12"/>
        <end position="34"/>
    </location>
</feature>
<keyword evidence="1" id="KW-1133">Transmembrane helix</keyword>
<organism evidence="2 3">
    <name type="scientific">Schaalia hyovaginalis</name>
    <dbReference type="NCBI Taxonomy" id="29316"/>
    <lineage>
        <taxon>Bacteria</taxon>
        <taxon>Bacillati</taxon>
        <taxon>Actinomycetota</taxon>
        <taxon>Actinomycetes</taxon>
        <taxon>Actinomycetales</taxon>
        <taxon>Actinomycetaceae</taxon>
        <taxon>Schaalia</taxon>
    </lineage>
</organism>
<evidence type="ECO:0000313" key="2">
    <source>
        <dbReference type="EMBL" id="MBB6333665.1"/>
    </source>
</evidence>
<gene>
    <name evidence="2" type="ORF">HD592_000230</name>
</gene>
<dbReference type="RefSeq" id="WP_184451354.1">
    <property type="nucleotide sequence ID" value="NZ_JACHMK010000001.1"/>
</dbReference>